<feature type="non-terminal residue" evidence="1">
    <location>
        <position position="405"/>
    </location>
</feature>
<dbReference type="EMBL" id="JAHFYH010000001">
    <property type="protein sequence ID" value="KAH0237929.1"/>
    <property type="molecule type" value="Genomic_DNA"/>
</dbReference>
<gene>
    <name evidence="1" type="ORF">KCV03_g157</name>
</gene>
<dbReference type="AlphaFoldDB" id="A0A9P8GRX7"/>
<proteinExistence type="predicted"/>
<evidence type="ECO:0000313" key="2">
    <source>
        <dbReference type="Proteomes" id="UP000767238"/>
    </source>
</evidence>
<protein>
    <submittedName>
        <fullName evidence="1">Uncharacterized protein</fullName>
    </submittedName>
</protein>
<comment type="caution">
    <text evidence="1">The sequence shown here is derived from an EMBL/GenBank/DDBJ whole genome shotgun (WGS) entry which is preliminary data.</text>
</comment>
<evidence type="ECO:0000313" key="1">
    <source>
        <dbReference type="EMBL" id="KAH0237929.1"/>
    </source>
</evidence>
<reference evidence="1" key="1">
    <citation type="journal article" date="2021" name="J Fungi (Basel)">
        <title>Virulence traits and population genomics of the black yeast Aureobasidium melanogenum.</title>
        <authorList>
            <person name="Cernosa A."/>
            <person name="Sun X."/>
            <person name="Gostincar C."/>
            <person name="Fang C."/>
            <person name="Gunde-Cimerman N."/>
            <person name="Song Z."/>
        </authorList>
    </citation>
    <scope>NUCLEOTIDE SEQUENCE</scope>
    <source>
        <strain evidence="1">EXF-8016</strain>
    </source>
</reference>
<reference evidence="1" key="2">
    <citation type="submission" date="2021-08" db="EMBL/GenBank/DDBJ databases">
        <authorList>
            <person name="Gostincar C."/>
            <person name="Sun X."/>
            <person name="Song Z."/>
            <person name="Gunde-Cimerman N."/>
        </authorList>
    </citation>
    <scope>NUCLEOTIDE SEQUENCE</scope>
    <source>
        <strain evidence="1">EXF-8016</strain>
    </source>
</reference>
<accession>A0A9P8GRX7</accession>
<name>A0A9P8GRX7_AURME</name>
<dbReference type="Proteomes" id="UP000767238">
    <property type="component" value="Unassembled WGS sequence"/>
</dbReference>
<sequence length="405" mass="45504">MAARNHRFRTSRSPWASQVARRIERRFTPEDRAVSIGGFVTPRIAYVTETLPKPHKRPLSSRPPASKPRCCFLSWAVLVYILPPSRLFGTTTSLQLYRHAGVICKKDNSSPFAFAPCSTNQATIGDEVVCTRLDFRLPVPPSFITLTRLILASVVCQQLLRCMIAQSSYNNRCLVLVQPLSVYVSPVCNTSETTHTTILCVSMDLDSLNYWWTDLRSLLYEYEGCQLEFGKRSETSRDLSISKFQQRTFHLPPSSCALLWILASVHEKSCRVGVSQSDNRSLESRAASNKLLLRPIEQSRDSRAREFSIDDSAPYIAILKSHSHPTNNAEWPHKAQAPTTKHGLVLQTLGAESFSDRPAVRELIKLCSCGLRQCGRITASPMVVVDRDFDVLYHARSLPHIVQSG</sequence>
<organism evidence="1 2">
    <name type="scientific">Aureobasidium melanogenum</name>
    <name type="common">Aureobasidium pullulans var. melanogenum</name>
    <dbReference type="NCBI Taxonomy" id="46634"/>
    <lineage>
        <taxon>Eukaryota</taxon>
        <taxon>Fungi</taxon>
        <taxon>Dikarya</taxon>
        <taxon>Ascomycota</taxon>
        <taxon>Pezizomycotina</taxon>
        <taxon>Dothideomycetes</taxon>
        <taxon>Dothideomycetidae</taxon>
        <taxon>Dothideales</taxon>
        <taxon>Saccotheciaceae</taxon>
        <taxon>Aureobasidium</taxon>
    </lineage>
</organism>